<dbReference type="Gene3D" id="3.60.21.70">
    <property type="entry name" value="PhoD-like phosphatase"/>
    <property type="match status" value="1"/>
</dbReference>
<accession>A0ABR5BQ59</accession>
<feature type="transmembrane region" description="Helical" evidence="1">
    <location>
        <begin position="45"/>
        <end position="61"/>
    </location>
</feature>
<dbReference type="InterPro" id="IPR038607">
    <property type="entry name" value="PhoD-like_sf"/>
</dbReference>
<feature type="domain" description="PhoD-like phosphatase metallophosphatase" evidence="2">
    <location>
        <begin position="217"/>
        <end position="368"/>
    </location>
</feature>
<name>A0ABR5BQ59_9TREE</name>
<reference evidence="3 4" key="1">
    <citation type="submission" date="2015-01" db="EMBL/GenBank/DDBJ databases">
        <title>The Genome Sequence of Cryptococcus gattii EJB2.</title>
        <authorList>
            <consortium name="The Broad Institute Genomics Platform"/>
            <person name="Cuomo C."/>
            <person name="Litvintseva A."/>
            <person name="Chen Y."/>
            <person name="Heitman J."/>
            <person name="Sun S."/>
            <person name="Springer D."/>
            <person name="Dromer F."/>
            <person name="Young S."/>
            <person name="Zeng Q."/>
            <person name="Gargeya S."/>
            <person name="Abouelleil A."/>
            <person name="Alvarado L."/>
            <person name="Chapman S.B."/>
            <person name="Gainer-Dewar J."/>
            <person name="Goldberg J."/>
            <person name="Griggs A."/>
            <person name="Gujja S."/>
            <person name="Hansen M."/>
            <person name="Howarth C."/>
            <person name="Imamovic A."/>
            <person name="Larimer J."/>
            <person name="Murphy C."/>
            <person name="Naylor J."/>
            <person name="Pearson M."/>
            <person name="Priest M."/>
            <person name="Roberts A."/>
            <person name="Saif S."/>
            <person name="Shea T."/>
            <person name="Sykes S."/>
            <person name="Wortman J."/>
            <person name="Nusbaum C."/>
            <person name="Birren B."/>
        </authorList>
    </citation>
    <scope>NUCLEOTIDE SEQUENCE [LARGE SCALE GENOMIC DNA]</scope>
    <source>
        <strain evidence="3 4">EJB2</strain>
    </source>
</reference>
<dbReference type="EMBL" id="KN848751">
    <property type="protein sequence ID" value="KIR77484.1"/>
    <property type="molecule type" value="Genomic_DNA"/>
</dbReference>
<keyword evidence="1" id="KW-1133">Transmembrane helix</keyword>
<dbReference type="InterPro" id="IPR018946">
    <property type="entry name" value="PhoD-like_MPP"/>
</dbReference>
<evidence type="ECO:0000313" key="3">
    <source>
        <dbReference type="EMBL" id="KIR77484.1"/>
    </source>
</evidence>
<proteinExistence type="predicted"/>
<evidence type="ECO:0000256" key="1">
    <source>
        <dbReference type="SAM" id="Phobius"/>
    </source>
</evidence>
<dbReference type="PANTHER" id="PTHR43606:SF2">
    <property type="entry name" value="ALKALINE PHOSPHATASE FAMILY PROTEIN (AFU_ORTHOLOGUE AFUA_5G03860)"/>
    <property type="match status" value="1"/>
</dbReference>
<dbReference type="InterPro" id="IPR052900">
    <property type="entry name" value="Phospholipid_Metab_Enz"/>
</dbReference>
<keyword evidence="4" id="KW-1185">Reference proteome</keyword>
<sequence length="368" mass="41266">MTKFAGEKLPTGSRYLPIILSCTLVYLASYFTLRSLAQKPTRTSLVTPILALGGLYHPAYWRLSTAGALITLVAPLLSYDFVYRAHFLHPSQHISFARVGWVTETSARLLMRSTVPDQVDVSYWPSHDSSAVSHVELSQSSLKTDFTSRLYIEDLQPGITYFYNSTAGHKGSFTTRRSKHDQKQFNLLSTSCQKPNWPYNPLSHSLAISGLEHVDKIYSSPSWTPLLRSIPWLHMFDDHEIINDYAPSSSALSDLFIQAIDPFINYQQAVNPPPISLTQPTYFRFEIGDVSFFVLDCRSWRSTQPARPGANSTAGFGNRTMLGESQLTAVKEWAEEGTRDGKLLVLVSGVPITRNWSEGKDEMDSWAG</sequence>
<keyword evidence="1" id="KW-0472">Membrane</keyword>
<organism evidence="3 4">
    <name type="scientific">Cryptococcus gattii EJB2</name>
    <dbReference type="NCBI Taxonomy" id="1296103"/>
    <lineage>
        <taxon>Eukaryota</taxon>
        <taxon>Fungi</taxon>
        <taxon>Dikarya</taxon>
        <taxon>Basidiomycota</taxon>
        <taxon>Agaricomycotina</taxon>
        <taxon>Tremellomycetes</taxon>
        <taxon>Tremellales</taxon>
        <taxon>Cryptococcaceae</taxon>
        <taxon>Cryptococcus</taxon>
        <taxon>Cryptococcus gattii species complex</taxon>
    </lineage>
</organism>
<dbReference type="Proteomes" id="UP000054272">
    <property type="component" value="Unassembled WGS sequence"/>
</dbReference>
<evidence type="ECO:0000259" key="2">
    <source>
        <dbReference type="Pfam" id="PF09423"/>
    </source>
</evidence>
<evidence type="ECO:0000313" key="4">
    <source>
        <dbReference type="Proteomes" id="UP000054272"/>
    </source>
</evidence>
<dbReference type="PANTHER" id="PTHR43606">
    <property type="entry name" value="PHOSPHATASE, PUTATIVE (AFU_ORTHOLOGUE AFUA_6G08710)-RELATED"/>
    <property type="match status" value="1"/>
</dbReference>
<keyword evidence="1" id="KW-0812">Transmembrane</keyword>
<dbReference type="Pfam" id="PF09423">
    <property type="entry name" value="PhoD"/>
    <property type="match status" value="1"/>
</dbReference>
<feature type="transmembrane region" description="Helical" evidence="1">
    <location>
        <begin position="15"/>
        <end position="33"/>
    </location>
</feature>
<dbReference type="SUPFAM" id="SSF56300">
    <property type="entry name" value="Metallo-dependent phosphatases"/>
    <property type="match status" value="1"/>
</dbReference>
<protein>
    <submittedName>
        <fullName evidence="3">Alkaline phosphatase D</fullName>
    </submittedName>
</protein>
<gene>
    <name evidence="3" type="ORF">I306_05538</name>
</gene>
<dbReference type="InterPro" id="IPR029052">
    <property type="entry name" value="Metallo-depent_PP-like"/>
</dbReference>